<dbReference type="PANTHER" id="PTHR45398">
    <property type="match status" value="1"/>
</dbReference>
<reference evidence="5 6" key="1">
    <citation type="submission" date="2015-03" db="EMBL/GenBank/DDBJ databases">
        <title>Genome sequence of Pseudoalteromonas aurantia.</title>
        <authorList>
            <person name="Xie B.-B."/>
            <person name="Rong J.-C."/>
            <person name="Qin Q.-L."/>
            <person name="Zhang Y.-Z."/>
        </authorList>
    </citation>
    <scope>NUCLEOTIDE SEQUENCE [LARGE SCALE GENOMIC DNA]</scope>
    <source>
        <strain evidence="5 6">208</strain>
    </source>
</reference>
<evidence type="ECO:0000256" key="3">
    <source>
        <dbReference type="ARBA" id="ARBA00022553"/>
    </source>
</evidence>
<dbReference type="PANTHER" id="PTHR45398:SF1">
    <property type="entry name" value="ENZYME, PUTATIVE (JCVI)-RELATED"/>
    <property type="match status" value="1"/>
</dbReference>
<dbReference type="InterPro" id="IPR010071">
    <property type="entry name" value="AA_adenyl_dom"/>
</dbReference>
<accession>A0ABR9EHK5</accession>
<keyword evidence="2" id="KW-0596">Phosphopantetheine</keyword>
<evidence type="ECO:0000313" key="5">
    <source>
        <dbReference type="EMBL" id="MBE0370466.1"/>
    </source>
</evidence>
<dbReference type="Pfam" id="PF00501">
    <property type="entry name" value="AMP-binding"/>
    <property type="match status" value="2"/>
</dbReference>
<dbReference type="SUPFAM" id="SSF56801">
    <property type="entry name" value="Acetyl-CoA synthetase-like"/>
    <property type="match status" value="2"/>
</dbReference>
<dbReference type="InterPro" id="IPR020806">
    <property type="entry name" value="PKS_PP-bd"/>
</dbReference>
<dbReference type="NCBIfam" id="TIGR01733">
    <property type="entry name" value="AA-adenyl-dom"/>
    <property type="match status" value="2"/>
</dbReference>
<dbReference type="Pfam" id="PF00668">
    <property type="entry name" value="Condensation"/>
    <property type="match status" value="4"/>
</dbReference>
<keyword evidence="3" id="KW-0597">Phosphoprotein</keyword>
<dbReference type="SUPFAM" id="SSF47336">
    <property type="entry name" value="ACP-like"/>
    <property type="match status" value="2"/>
</dbReference>
<dbReference type="InterPro" id="IPR023213">
    <property type="entry name" value="CAT-like_dom_sf"/>
</dbReference>
<dbReference type="PROSITE" id="PS00012">
    <property type="entry name" value="PHOSPHOPANTETHEINE"/>
    <property type="match status" value="1"/>
</dbReference>
<feature type="domain" description="Carrier" evidence="4">
    <location>
        <begin position="1026"/>
        <end position="1100"/>
    </location>
</feature>
<comment type="caution">
    <text evidence="5">The sequence shown here is derived from an EMBL/GenBank/DDBJ whole genome shotgun (WGS) entry which is preliminary data.</text>
</comment>
<comment type="cofactor">
    <cofactor evidence="1">
        <name>pantetheine 4'-phosphate</name>
        <dbReference type="ChEBI" id="CHEBI:47942"/>
    </cofactor>
</comment>
<dbReference type="PROSITE" id="PS00455">
    <property type="entry name" value="AMP_BINDING"/>
    <property type="match status" value="2"/>
</dbReference>
<dbReference type="InterPro" id="IPR045851">
    <property type="entry name" value="AMP-bd_C_sf"/>
</dbReference>
<organism evidence="5 6">
    <name type="scientific">Pseudoalteromonas aurantia 208</name>
    <dbReference type="NCBI Taxonomy" id="1314867"/>
    <lineage>
        <taxon>Bacteria</taxon>
        <taxon>Pseudomonadati</taxon>
        <taxon>Pseudomonadota</taxon>
        <taxon>Gammaproteobacteria</taxon>
        <taxon>Alteromonadales</taxon>
        <taxon>Pseudoalteromonadaceae</taxon>
        <taxon>Pseudoalteromonas</taxon>
    </lineage>
</organism>
<dbReference type="Proteomes" id="UP000615755">
    <property type="component" value="Unassembled WGS sequence"/>
</dbReference>
<dbReference type="Gene3D" id="2.30.38.10">
    <property type="entry name" value="Luciferase, Domain 3"/>
    <property type="match status" value="2"/>
</dbReference>
<keyword evidence="6" id="KW-1185">Reference proteome</keyword>
<dbReference type="InterPro" id="IPR009081">
    <property type="entry name" value="PP-bd_ACP"/>
</dbReference>
<dbReference type="CDD" id="cd19531">
    <property type="entry name" value="LCL_NRPS-like"/>
    <property type="match status" value="1"/>
</dbReference>
<dbReference type="Pfam" id="PF00550">
    <property type="entry name" value="PP-binding"/>
    <property type="match status" value="2"/>
</dbReference>
<dbReference type="InterPro" id="IPR001242">
    <property type="entry name" value="Condensation_dom"/>
</dbReference>
<dbReference type="PROSITE" id="PS50075">
    <property type="entry name" value="CARRIER"/>
    <property type="match status" value="2"/>
</dbReference>
<dbReference type="NCBIfam" id="TIGR01720">
    <property type="entry name" value="NRPS-para261"/>
    <property type="match status" value="1"/>
</dbReference>
<dbReference type="SUPFAM" id="SSF53474">
    <property type="entry name" value="alpha/beta-Hydrolases"/>
    <property type="match status" value="1"/>
</dbReference>
<evidence type="ECO:0000256" key="1">
    <source>
        <dbReference type="ARBA" id="ARBA00001957"/>
    </source>
</evidence>
<name>A0ABR9EHK5_9GAMM</name>
<dbReference type="EMBL" id="AQGV01000015">
    <property type="protein sequence ID" value="MBE0370466.1"/>
    <property type="molecule type" value="Genomic_DNA"/>
</dbReference>
<dbReference type="NCBIfam" id="NF003417">
    <property type="entry name" value="PRK04813.1"/>
    <property type="match status" value="2"/>
</dbReference>
<feature type="domain" description="Carrier" evidence="4">
    <location>
        <begin position="2533"/>
        <end position="2607"/>
    </location>
</feature>
<dbReference type="Gene3D" id="3.30.300.30">
    <property type="match status" value="2"/>
</dbReference>
<protein>
    <recommendedName>
        <fullName evidence="4">Carrier domain-containing protein</fullName>
    </recommendedName>
</protein>
<sequence>MLSLLNELKQNNLSIWLQDGGLELSFGNTTPDAALIGKLKAHKPQLMQFLEHRKVFSKQLFNQLTELNRAPLSFAQERLLFIEQLEQGTSAYHIPYLVALDDHTSIDILQQAITHVVTRHDALRTVFKSDQNGDYQTLIDYTLELQSRLIDNEHDALNAVVQEAIHTPFDLNNEASIRVLAWHTDTKQYLLFIWHHIAFDGWSTEIFMRDLHQAYYMREAGKEVQLPAVELTYRDYANWQRNHLEGETLEQLLDYWVSQFDGVEQLTLHSDLNRPKEFCYQGADHPIQLGKTRSDKLKDLAQRHETSLYVVLISAWALTLNKVSNQSEIIVGTPSDNRHYSKTQNLVGFLVNSLPLKISANPALNWVELIKQTHQTLIEAKNHQDLPFDKLIDALKLTRDPAQHPLFQVMFSLEQFANNSEDSQQLFAPVPQEQIKALHKVAKFDISLLLQNADSGVFGDLNYSTAVYSKPFIEALSERFVCMLDKLLDDETQPISTVAGLLNHEHALLQNWNNTERAFDATFDLATLFEQHAQATPNAIAIATADGETLSYQALNHRADTLAAYIIESHPDADTCLPADCPIALYFERSVNMLVAILATLKAGGAYVPVSPQYPHSRVEFILEDTQTALVLTDTTLCDTLAPMLDQAQCINVDLCTDPLVDITLTRPNNLERLAYIIYTSGTTGTPKGVMLSQRNALYYLDALTHALGKQYQRIDFSSNYCFDLSVTTTLCPLLHGQQICLYTGDILDVDAYRDHIRTLNVQFVKTTPSLALSIFPDSDTQVATLMLGGEALTEQSVQTLAPYCDAIFDEYGPTEATVGAMLAQAYPRQHQGIGKPYSNVQLHVLSDALLPVPIGAPGELYISGCGVAKGYLNRDELNQERFIANPFSHQPNHTRLYKTGDLARWLNNGDIQYLGRNDEQVKIRGYRVELGEISAVLSALPELKNAVVIDVAHNAGQALAAYIVPHNADEVDIAQLRVSLSQQLPEYMVPSSFTIIEDLPLTGNGKLNRAALPTPTFTDENNYVAPRNELEQQLCDIWQEVLGIEQVGIEDNFFQIGGDSIVSIQLVSQLREQDIQLQVKDVFNAPTPARLAYLLKTSNTTQRHIDAEQGMLTGTFELLPIQHWFFNKKLANENHWNQTFVLALPPLVSCETLHNAFIKLAEQHDILRCQFLDSDEGVVQQYQAHFSVPNIIERDISELNDDQYHALATQLQSEFNLKTGPLWQVAKLSDIANNTDYLLCAFHHLIIDFVSWRIIIEDLNTLLTGKNLANNKTSSYRQWQTGLNNYLTEHSKQRVYWQKILDHNSAPLQPIASQQQVQLTLSQTTSNLFVTQANHGFNTQPRDLILSALSSTLTKLTGNKNNLVMLEGHGREAIDDALDVSRTVGWFTSIYPVLLTTRDSETQTIIDIKEALSAIPDNGVGFGPCYFSEQLTGSLPTICFNYLGQVGNNSKQKKPDGAYLVDKHSGSAISPINTSEFALDINAAVIADSLTINVNSQLNNNQTQQFLAEFEQQLLTTIELCCEQAKLGSTNTPSDYKLTNISMSHLQSLQHRYAIEALYPANNLQQGFVLHQLSYPEDVAYRVQSQMQYFDEINLEKYRQAWVLTSMRYPALRTAYDYQQALVQIISKEAGVDTHNYDVVDLTHLSPELHNQEIEKLEYEMLHTPFDFSQPGLLKLKLIKHTEQHYRLLKTEHHSICDGWSGPILMQCVHQYYSALLRDVVPSVIPDEAYHLAQAHLRDTQTQTRKFWQKKTKEFVAANDLNSMFSITVDLEKSRVNTTANEISTRLPNHHYGALQNICSKQAVTLNSAIQLAWHKLVQIYTRDEQTIVGTVVAGREMPVPNVEQSVGAYINTLPLAINWDNKHSISEQLTTIQNAILELNSHSNIGLAELQNNGERLFHSLLVFENYPSMDDPQAQQQAKKWQFSASAERVEFPLTLVVKETESLDITLQYNQQWLAHSQATVLIDQLLLILAQIGQKPNLEHAHIDICTAEQQTQILADWNNTFADFPHDTTAHELITHLSRQSQMRDAVVCNNDRISYEDLEIRSTRLALRLIEVKRAQAVSDNDDFPVILFHNKRIDSIVAILAILKAGGCYVPISPDFPAQRVQYIANDCQAKVAITQHDTQASLQSCLAGESQTVISILSDTHHESEYTQLTPLSIPRAPHDLAYIIYTSGTTGNPKGVEISHQNLVSFATDSSIIDHNLLQNVASLSSITFDAFIFDCFVTLCNQGTMHLIDHGNVVDPDSLRIRCIENNIDTLFMTTALLNRFASTTFFVDTPLKQINFGGEQVDLDKVKLIQEIAPKLTMYHAYGPTETSVYATICKLSSNTSSAPIGRALNNKQALVLSPAGNLLPPGVVGELYIGGVGMARGYVNRPDLTDSVFLINPFATPEHLQRGMNRMYKSGDLVKWSQDGQLEYIGRNDFQVKIRGYRIELGEIENALQQCDNILTATVQVFSNEEFKRIVAYVVIDDNAPFDAAVISQQLTQRIPSYMMPSAIQAIASLPMTVNGKIDKRALPEPNFSTEALFVAPRNEVEQTLAKIWCHLLGLDKVSIDDNFFQIGGDSIISIQLMSAIKQSGYQLTTRDIFEQPTIRQLTQQINSKDPCIEIEREEGVLEGEAGLLPVQKWFFEQQFAKPAHFNQSCLIQLPEQTDITRVNDAISWLHSHHDMLRAQYTFDNEGVIQNYQNLECCPSPSLVIVDVTHLDDNDVQTKLTTMQSQFDLQKGPLWRCAVLNNHVDNTSKLYLAFHHLIIDGISWRILIEDLSKFLLNAPISEKTSSYRQWATTLEQYPFEQQQPYWNDVCTNISTAPIAQEVVRTHFSFDTHLTHKLLREAPKGFSTEINDLLLAALSLALNKTFDQTSSHITLEGHGREQLAENIDISRTVGWFTSMYPVRLSSQHTIADTIINTKEMLRNIPDKGIGFGVLNSKQLLNTSALPNISFNYLGQLDTKKSSKSEGLSLLSESAGLASDPRNVDLMALIINAEVRVGQLQVSIASRLSDAQSDTFKNQFKTALEQVIKEACDAAAQGGLTTLSDIDSVLSYNLDQPSTPWFLLPPGGGGAESYINSLVPKLQGPCHCFNNIYAAQTQQGGEFAVQFYDFSRLASQYVQHIKQLQPQGPYRLFGWSFGATLAVEIAKQLEYAGDKVSHLVFADPCFNYHMVNNEIFNTHPHLADVIPDKINYEYTPANKLITNAHTVVLKATSKVIPNENAEDRDKQLLVEHLLNYYLTVPDSFLNEVVDTSQPSILTLKSNHNDWIKNPEDIIQVTTLLNTLAS</sequence>
<dbReference type="RefSeq" id="WP_192509575.1">
    <property type="nucleotide sequence ID" value="NZ_AQGV01000015.1"/>
</dbReference>
<dbReference type="Gene3D" id="3.30.559.10">
    <property type="entry name" value="Chloramphenicol acetyltransferase-like domain"/>
    <property type="match status" value="4"/>
</dbReference>
<proteinExistence type="predicted"/>
<evidence type="ECO:0000313" key="6">
    <source>
        <dbReference type="Proteomes" id="UP000615755"/>
    </source>
</evidence>
<dbReference type="SUPFAM" id="SSF52777">
    <property type="entry name" value="CoA-dependent acyltransferases"/>
    <property type="match status" value="8"/>
</dbReference>
<dbReference type="InterPro" id="IPR006162">
    <property type="entry name" value="Ppantetheine_attach_site"/>
</dbReference>
<dbReference type="InterPro" id="IPR010060">
    <property type="entry name" value="NRPS_synth"/>
</dbReference>
<dbReference type="InterPro" id="IPR001031">
    <property type="entry name" value="Thioesterase"/>
</dbReference>
<evidence type="ECO:0000256" key="2">
    <source>
        <dbReference type="ARBA" id="ARBA00022450"/>
    </source>
</evidence>
<dbReference type="InterPro" id="IPR036736">
    <property type="entry name" value="ACP-like_sf"/>
</dbReference>
<dbReference type="InterPro" id="IPR025110">
    <property type="entry name" value="AMP-bd_C"/>
</dbReference>
<dbReference type="Gene3D" id="3.30.559.30">
    <property type="entry name" value="Nonribosomal peptide synthetase, condensation domain"/>
    <property type="match status" value="4"/>
</dbReference>
<dbReference type="InterPro" id="IPR020845">
    <property type="entry name" value="AMP-binding_CS"/>
</dbReference>
<dbReference type="Gene3D" id="3.40.50.1820">
    <property type="entry name" value="alpha/beta hydrolase"/>
    <property type="match status" value="1"/>
</dbReference>
<dbReference type="Gene3D" id="1.10.1200.10">
    <property type="entry name" value="ACP-like"/>
    <property type="match status" value="2"/>
</dbReference>
<dbReference type="SMART" id="SM00823">
    <property type="entry name" value="PKS_PP"/>
    <property type="match status" value="2"/>
</dbReference>
<dbReference type="Pfam" id="PF00975">
    <property type="entry name" value="Thioesterase"/>
    <property type="match status" value="1"/>
</dbReference>
<evidence type="ECO:0000259" key="4">
    <source>
        <dbReference type="PROSITE" id="PS50075"/>
    </source>
</evidence>
<dbReference type="Gene3D" id="3.40.50.980">
    <property type="match status" value="4"/>
</dbReference>
<dbReference type="InterPro" id="IPR029058">
    <property type="entry name" value="AB_hydrolase_fold"/>
</dbReference>
<gene>
    <name evidence="5" type="ORF">PAUR_b0512</name>
</gene>
<dbReference type="CDD" id="cd05930">
    <property type="entry name" value="A_NRPS"/>
    <property type="match status" value="2"/>
</dbReference>
<dbReference type="Pfam" id="PF13193">
    <property type="entry name" value="AMP-binding_C"/>
    <property type="match status" value="2"/>
</dbReference>
<dbReference type="InterPro" id="IPR000873">
    <property type="entry name" value="AMP-dep_synth/lig_dom"/>
</dbReference>